<evidence type="ECO:0000313" key="7">
    <source>
        <dbReference type="EMBL" id="KAK0437930.1"/>
    </source>
</evidence>
<comment type="caution">
    <text evidence="7">The sequence shown here is derived from an EMBL/GenBank/DDBJ whole genome shotgun (WGS) entry which is preliminary data.</text>
</comment>
<feature type="transmembrane region" description="Helical" evidence="5">
    <location>
        <begin position="59"/>
        <end position="79"/>
    </location>
</feature>
<dbReference type="GO" id="GO:0008270">
    <property type="term" value="F:zinc ion binding"/>
    <property type="evidence" value="ECO:0007669"/>
    <property type="project" value="UniProtKB-KW"/>
</dbReference>
<dbReference type="AlphaFoldDB" id="A0AA39MLK8"/>
<feature type="domain" description="MYND-type" evidence="6">
    <location>
        <begin position="132"/>
        <end position="178"/>
    </location>
</feature>
<dbReference type="GeneID" id="85357090"/>
<dbReference type="Proteomes" id="UP001175211">
    <property type="component" value="Unassembled WGS sequence"/>
</dbReference>
<evidence type="ECO:0000256" key="4">
    <source>
        <dbReference type="PROSITE-ProRule" id="PRU00134"/>
    </source>
</evidence>
<evidence type="ECO:0000256" key="1">
    <source>
        <dbReference type="ARBA" id="ARBA00022723"/>
    </source>
</evidence>
<keyword evidence="1" id="KW-0479">Metal-binding</keyword>
<protein>
    <recommendedName>
        <fullName evidence="6">MYND-type domain-containing protein</fullName>
    </recommendedName>
</protein>
<dbReference type="PROSITE" id="PS01360">
    <property type="entry name" value="ZF_MYND_1"/>
    <property type="match status" value="1"/>
</dbReference>
<organism evidence="7 8">
    <name type="scientific">Armillaria tabescens</name>
    <name type="common">Ringless honey mushroom</name>
    <name type="synonym">Agaricus tabescens</name>
    <dbReference type="NCBI Taxonomy" id="1929756"/>
    <lineage>
        <taxon>Eukaryota</taxon>
        <taxon>Fungi</taxon>
        <taxon>Dikarya</taxon>
        <taxon>Basidiomycota</taxon>
        <taxon>Agaricomycotina</taxon>
        <taxon>Agaricomycetes</taxon>
        <taxon>Agaricomycetidae</taxon>
        <taxon>Agaricales</taxon>
        <taxon>Marasmiineae</taxon>
        <taxon>Physalacriaceae</taxon>
        <taxon>Desarmillaria</taxon>
    </lineage>
</organism>
<dbReference type="RefSeq" id="XP_060322751.1">
    <property type="nucleotide sequence ID" value="XM_060473542.1"/>
</dbReference>
<dbReference type="PROSITE" id="PS50865">
    <property type="entry name" value="ZF_MYND_2"/>
    <property type="match status" value="1"/>
</dbReference>
<dbReference type="Gene3D" id="6.10.140.2220">
    <property type="match status" value="1"/>
</dbReference>
<keyword evidence="3" id="KW-0862">Zinc</keyword>
<evidence type="ECO:0000256" key="3">
    <source>
        <dbReference type="ARBA" id="ARBA00022833"/>
    </source>
</evidence>
<feature type="transmembrane region" description="Helical" evidence="5">
    <location>
        <begin position="21"/>
        <end position="39"/>
    </location>
</feature>
<evidence type="ECO:0000313" key="8">
    <source>
        <dbReference type="Proteomes" id="UP001175211"/>
    </source>
</evidence>
<reference evidence="7" key="1">
    <citation type="submission" date="2023-06" db="EMBL/GenBank/DDBJ databases">
        <authorList>
            <consortium name="Lawrence Berkeley National Laboratory"/>
            <person name="Ahrendt S."/>
            <person name="Sahu N."/>
            <person name="Indic B."/>
            <person name="Wong-Bajracharya J."/>
            <person name="Merenyi Z."/>
            <person name="Ke H.-M."/>
            <person name="Monk M."/>
            <person name="Kocsube S."/>
            <person name="Drula E."/>
            <person name="Lipzen A."/>
            <person name="Balint B."/>
            <person name="Henrissat B."/>
            <person name="Andreopoulos B."/>
            <person name="Martin F.M."/>
            <person name="Harder C.B."/>
            <person name="Rigling D."/>
            <person name="Ford K.L."/>
            <person name="Foster G.D."/>
            <person name="Pangilinan J."/>
            <person name="Papanicolaou A."/>
            <person name="Barry K."/>
            <person name="LaButti K."/>
            <person name="Viragh M."/>
            <person name="Koriabine M."/>
            <person name="Yan M."/>
            <person name="Riley R."/>
            <person name="Champramary S."/>
            <person name="Plett K.L."/>
            <person name="Tsai I.J."/>
            <person name="Slot J."/>
            <person name="Sipos G."/>
            <person name="Plett J."/>
            <person name="Nagy L.G."/>
            <person name="Grigoriev I.V."/>
        </authorList>
    </citation>
    <scope>NUCLEOTIDE SEQUENCE</scope>
    <source>
        <strain evidence="7">CCBAS 213</strain>
    </source>
</reference>
<dbReference type="InterPro" id="IPR002893">
    <property type="entry name" value="Znf_MYND"/>
</dbReference>
<evidence type="ECO:0000259" key="6">
    <source>
        <dbReference type="PROSITE" id="PS50865"/>
    </source>
</evidence>
<evidence type="ECO:0000256" key="5">
    <source>
        <dbReference type="SAM" id="Phobius"/>
    </source>
</evidence>
<sequence length="299" mass="34421">MECMYMCLLYITRIMQDGHSYIHQLLGYNILLYMFKALRNLHTYPELADQRYKELKTTIAVHIVNILNNVICHFSYASILKRSKKAISKIQRQHADGFLDPKDLSLKDVYETWSQFVTIASYRNNIWSTIPDLFCGNSECPGASAGMFMACSGCRSTQYCSRTCQKDDWTSGAHRSLCIEIKQLRSDGAPLPMSSSDQKALENLNSQYVKYYRQEPSEWDALLEEYIAKNGEPNPFWPLVVALDYRALDVNPQILLESSERRVKNLEIVAQAREGRGIFVYWTIPDGYHLVEKGELVVL</sequence>
<keyword evidence="5" id="KW-0812">Transmembrane</keyword>
<accession>A0AA39MLK8</accession>
<keyword evidence="2 4" id="KW-0863">Zinc-finger</keyword>
<name>A0AA39MLK8_ARMTA</name>
<dbReference type="SUPFAM" id="SSF144232">
    <property type="entry name" value="HIT/MYND zinc finger-like"/>
    <property type="match status" value="1"/>
</dbReference>
<keyword evidence="5" id="KW-0472">Membrane</keyword>
<dbReference type="EMBL" id="JAUEPS010000103">
    <property type="protein sequence ID" value="KAK0437930.1"/>
    <property type="molecule type" value="Genomic_DNA"/>
</dbReference>
<keyword evidence="5" id="KW-1133">Transmembrane helix</keyword>
<gene>
    <name evidence="7" type="ORF">EV420DRAFT_155319</name>
</gene>
<proteinExistence type="predicted"/>
<dbReference type="Pfam" id="PF01753">
    <property type="entry name" value="zf-MYND"/>
    <property type="match status" value="1"/>
</dbReference>
<keyword evidence="8" id="KW-1185">Reference proteome</keyword>
<evidence type="ECO:0000256" key="2">
    <source>
        <dbReference type="ARBA" id="ARBA00022771"/>
    </source>
</evidence>